<feature type="transmembrane region" description="Helical" evidence="9">
    <location>
        <begin position="156"/>
        <end position="176"/>
    </location>
</feature>
<dbReference type="InterPro" id="IPR036890">
    <property type="entry name" value="HATPase_C_sf"/>
</dbReference>
<dbReference type="SUPFAM" id="SSF55874">
    <property type="entry name" value="ATPase domain of HSP90 chaperone/DNA topoisomerase II/histidine kinase"/>
    <property type="match status" value="1"/>
</dbReference>
<evidence type="ECO:0000256" key="9">
    <source>
        <dbReference type="SAM" id="Phobius"/>
    </source>
</evidence>
<accession>A0A0Q2M6L3</accession>
<keyword evidence="5" id="KW-0418">Kinase</keyword>
<dbReference type="AlphaFoldDB" id="A0A0Q2M6L3"/>
<proteinExistence type="predicted"/>
<dbReference type="InterPro" id="IPR003594">
    <property type="entry name" value="HATPase_dom"/>
</dbReference>
<comment type="caution">
    <text evidence="11">The sequence shown here is derived from an EMBL/GenBank/DDBJ whole genome shotgun (WGS) entry which is preliminary data.</text>
</comment>
<dbReference type="GO" id="GO:0005886">
    <property type="term" value="C:plasma membrane"/>
    <property type="evidence" value="ECO:0007669"/>
    <property type="project" value="UniProtKB-SubCell"/>
</dbReference>
<dbReference type="GO" id="GO:0000160">
    <property type="term" value="P:phosphorelay signal transduction system"/>
    <property type="evidence" value="ECO:0007669"/>
    <property type="project" value="UniProtKB-KW"/>
</dbReference>
<keyword evidence="3" id="KW-0808">Transferase</keyword>
<dbReference type="InterPro" id="IPR050482">
    <property type="entry name" value="Sensor_HK_TwoCompSys"/>
</dbReference>
<evidence type="ECO:0000259" key="10">
    <source>
        <dbReference type="PROSITE" id="PS50109"/>
    </source>
</evidence>
<evidence type="ECO:0000313" key="12">
    <source>
        <dbReference type="Proteomes" id="UP000051677"/>
    </source>
</evidence>
<keyword evidence="6 9" id="KW-1133">Transmembrane helix</keyword>
<gene>
    <name evidence="11" type="ORF">AO501_24890</name>
</gene>
<keyword evidence="4 9" id="KW-0812">Transmembrane</keyword>
<dbReference type="SMART" id="SM00387">
    <property type="entry name" value="HATPase_c"/>
    <property type="match status" value="1"/>
</dbReference>
<evidence type="ECO:0000256" key="3">
    <source>
        <dbReference type="ARBA" id="ARBA00022679"/>
    </source>
</evidence>
<keyword evidence="7" id="KW-0902">Two-component regulatory system</keyword>
<evidence type="ECO:0000256" key="2">
    <source>
        <dbReference type="ARBA" id="ARBA00022475"/>
    </source>
</evidence>
<evidence type="ECO:0000256" key="8">
    <source>
        <dbReference type="ARBA" id="ARBA00023136"/>
    </source>
</evidence>
<comment type="subcellular location">
    <subcellularLocation>
        <location evidence="1">Cell membrane</location>
        <topology evidence="1">Multi-pass membrane protein</topology>
    </subcellularLocation>
</comment>
<feature type="transmembrane region" description="Helical" evidence="9">
    <location>
        <begin position="48"/>
        <end position="69"/>
    </location>
</feature>
<dbReference type="InterPro" id="IPR005467">
    <property type="entry name" value="His_kinase_dom"/>
</dbReference>
<dbReference type="PANTHER" id="PTHR24421">
    <property type="entry name" value="NITRATE/NITRITE SENSOR PROTEIN NARX-RELATED"/>
    <property type="match status" value="1"/>
</dbReference>
<dbReference type="Proteomes" id="UP000051677">
    <property type="component" value="Unassembled WGS sequence"/>
</dbReference>
<evidence type="ECO:0000256" key="6">
    <source>
        <dbReference type="ARBA" id="ARBA00022989"/>
    </source>
</evidence>
<feature type="transmembrane region" description="Helical" evidence="9">
    <location>
        <begin position="124"/>
        <end position="141"/>
    </location>
</feature>
<evidence type="ECO:0000256" key="4">
    <source>
        <dbReference type="ARBA" id="ARBA00022692"/>
    </source>
</evidence>
<protein>
    <recommendedName>
        <fullName evidence="10">Histidine kinase domain-containing protein</fullName>
    </recommendedName>
</protein>
<keyword evidence="2" id="KW-1003">Cell membrane</keyword>
<organism evidence="11 12">
    <name type="scientific">Mycobacterium gordonae</name>
    <dbReference type="NCBI Taxonomy" id="1778"/>
    <lineage>
        <taxon>Bacteria</taxon>
        <taxon>Bacillati</taxon>
        <taxon>Actinomycetota</taxon>
        <taxon>Actinomycetes</taxon>
        <taxon>Mycobacteriales</taxon>
        <taxon>Mycobacteriaceae</taxon>
        <taxon>Mycobacterium</taxon>
    </lineage>
</organism>
<dbReference type="OrthoDB" id="5243952at2"/>
<dbReference type="PROSITE" id="PS50109">
    <property type="entry name" value="HIS_KIN"/>
    <property type="match status" value="1"/>
</dbReference>
<reference evidence="11 12" key="1">
    <citation type="submission" date="2015-10" db="EMBL/GenBank/DDBJ databases">
        <title>Mycobacterium gordonae draft genome assembly.</title>
        <authorList>
            <person name="Ustinova V."/>
            <person name="Smirnova T."/>
            <person name="Blagodatskikh K."/>
            <person name="Varlamov D."/>
            <person name="Larionova E."/>
            <person name="Chernousova L."/>
        </authorList>
    </citation>
    <scope>NUCLEOTIDE SEQUENCE [LARGE SCALE GENOMIC DNA]</scope>
    <source>
        <strain evidence="11 12">CTRI 14-8773</strain>
    </source>
</reference>
<dbReference type="PANTHER" id="PTHR24421:SF37">
    <property type="entry name" value="SENSOR HISTIDINE KINASE NARS"/>
    <property type="match status" value="1"/>
</dbReference>
<dbReference type="EMBL" id="LKTM01000372">
    <property type="protein sequence ID" value="KQH75527.1"/>
    <property type="molecule type" value="Genomic_DNA"/>
</dbReference>
<evidence type="ECO:0000256" key="5">
    <source>
        <dbReference type="ARBA" id="ARBA00022777"/>
    </source>
</evidence>
<evidence type="ECO:0000256" key="7">
    <source>
        <dbReference type="ARBA" id="ARBA00023012"/>
    </source>
</evidence>
<dbReference type="CDD" id="cd16917">
    <property type="entry name" value="HATPase_UhpB-NarQ-NarX-like"/>
    <property type="match status" value="1"/>
</dbReference>
<feature type="transmembrane region" description="Helical" evidence="9">
    <location>
        <begin position="20"/>
        <end position="41"/>
    </location>
</feature>
<evidence type="ECO:0000256" key="1">
    <source>
        <dbReference type="ARBA" id="ARBA00004651"/>
    </source>
</evidence>
<feature type="transmembrane region" description="Helical" evidence="9">
    <location>
        <begin position="101"/>
        <end position="117"/>
    </location>
</feature>
<name>A0A0Q2M6L3_MYCGO</name>
<sequence length="396" mass="42873">MSDQDLDRVRQTRQLGALKIQSVLRAGLVALMFVAVEVGVTPHWREQLALTIGYGVLAVCAAIVAFFVLGPPGTPQRLQAVYSIVDIGAVFGYKMLSPPGAYLPLMILALLPMMVVLDVSLKRAAAVLAVAAVAFSISVYTDNVLLHKVGWTRPTLVVLMFLFLCCTAICVVYLQVRHVNEIATLSTSRERLLAQTMTASDEQQRKMSEFLHDGPLQYLLAARQDIAEHLGKHPDERLSDALASLKTASDQLREATFELHPAVLEHSGLAAAIKQLTSVMAERKGIEVTADIDYPASNGRDPLLFGVARELLSNVVRHSQATEVTVTLNVADHTCRLAVIDNGVGLSPERAAERLAQGHIGLASHRTRVEATGGTMETIATQRGTHIEVVVPLKDG</sequence>
<feature type="domain" description="Histidine kinase" evidence="10">
    <location>
        <begin position="236"/>
        <end position="395"/>
    </location>
</feature>
<dbReference type="Gene3D" id="3.30.565.10">
    <property type="entry name" value="Histidine kinase-like ATPase, C-terminal domain"/>
    <property type="match status" value="1"/>
</dbReference>
<dbReference type="GO" id="GO:0016301">
    <property type="term" value="F:kinase activity"/>
    <property type="evidence" value="ECO:0007669"/>
    <property type="project" value="UniProtKB-KW"/>
</dbReference>
<keyword evidence="8 9" id="KW-0472">Membrane</keyword>
<dbReference type="RefSeq" id="WP_055581382.1">
    <property type="nucleotide sequence ID" value="NZ_LKTM01000372.1"/>
</dbReference>
<dbReference type="Pfam" id="PF02518">
    <property type="entry name" value="HATPase_c"/>
    <property type="match status" value="1"/>
</dbReference>
<evidence type="ECO:0000313" key="11">
    <source>
        <dbReference type="EMBL" id="KQH75527.1"/>
    </source>
</evidence>